<name>A0A127PGE6_9BURK</name>
<gene>
    <name evidence="13" type="ORF">CFter6_4193</name>
</gene>
<evidence type="ECO:0000256" key="11">
    <source>
        <dbReference type="SAM" id="Phobius"/>
    </source>
</evidence>
<organism evidence="13">
    <name type="scientific">Collimonas fungivorans</name>
    <dbReference type="NCBI Taxonomy" id="158899"/>
    <lineage>
        <taxon>Bacteria</taxon>
        <taxon>Pseudomonadati</taxon>
        <taxon>Pseudomonadota</taxon>
        <taxon>Betaproteobacteria</taxon>
        <taxon>Burkholderiales</taxon>
        <taxon>Oxalobacteraceae</taxon>
        <taxon>Collimonas</taxon>
    </lineage>
</organism>
<dbReference type="PROSITE" id="PS00409">
    <property type="entry name" value="PROKAR_NTER_METHYL"/>
    <property type="match status" value="1"/>
</dbReference>
<evidence type="ECO:0000256" key="5">
    <source>
        <dbReference type="ARBA" id="ARBA00022519"/>
    </source>
</evidence>
<keyword evidence="8 11" id="KW-0472">Membrane</keyword>
<dbReference type="InterPro" id="IPR045584">
    <property type="entry name" value="Pilin-like"/>
</dbReference>
<dbReference type="Pfam" id="PF12019">
    <property type="entry name" value="GspH"/>
    <property type="match status" value="1"/>
</dbReference>
<dbReference type="GO" id="GO:0005886">
    <property type="term" value="C:plasma membrane"/>
    <property type="evidence" value="ECO:0007669"/>
    <property type="project" value="UniProtKB-SubCell"/>
</dbReference>
<dbReference type="InterPro" id="IPR022346">
    <property type="entry name" value="T2SS_GspH"/>
</dbReference>
<keyword evidence="4" id="KW-0488">Methylation</keyword>
<keyword evidence="3" id="KW-1003">Cell membrane</keyword>
<dbReference type="InterPro" id="IPR012902">
    <property type="entry name" value="N_methyl_site"/>
</dbReference>
<dbReference type="SUPFAM" id="SSF54523">
    <property type="entry name" value="Pili subunits"/>
    <property type="match status" value="1"/>
</dbReference>
<dbReference type="EMBL" id="CP013232">
    <property type="protein sequence ID" value="AMO96795.1"/>
    <property type="molecule type" value="Genomic_DNA"/>
</dbReference>
<dbReference type="RefSeq" id="WP_061541281.1">
    <property type="nucleotide sequence ID" value="NZ_CP013232.1"/>
</dbReference>
<dbReference type="Proteomes" id="UP000072421">
    <property type="component" value="Chromosome"/>
</dbReference>
<evidence type="ECO:0000256" key="1">
    <source>
        <dbReference type="ARBA" id="ARBA00004377"/>
    </source>
</evidence>
<dbReference type="NCBIfam" id="TIGR02532">
    <property type="entry name" value="IV_pilin_GFxxxE"/>
    <property type="match status" value="1"/>
</dbReference>
<feature type="domain" description="General secretion pathway GspH" evidence="12">
    <location>
        <begin position="58"/>
        <end position="173"/>
    </location>
</feature>
<dbReference type="PATRIC" id="fig|158899.10.peg.4157"/>
<feature type="transmembrane region" description="Helical" evidence="11">
    <location>
        <begin position="20"/>
        <end position="42"/>
    </location>
</feature>
<evidence type="ECO:0000256" key="6">
    <source>
        <dbReference type="ARBA" id="ARBA00022692"/>
    </source>
</evidence>
<dbReference type="GO" id="GO:0015627">
    <property type="term" value="C:type II protein secretion system complex"/>
    <property type="evidence" value="ECO:0007669"/>
    <property type="project" value="InterPro"/>
</dbReference>
<protein>
    <recommendedName>
        <fullName evidence="2">Type II secretion system protein H</fullName>
    </recommendedName>
    <alternativeName>
        <fullName evidence="10">General secretion pathway protein H</fullName>
    </alternativeName>
</protein>
<dbReference type="OrthoDB" id="8929668at2"/>
<evidence type="ECO:0000256" key="10">
    <source>
        <dbReference type="ARBA" id="ARBA00030775"/>
    </source>
</evidence>
<comment type="similarity">
    <text evidence="9">Belongs to the GSP H family.</text>
</comment>
<dbReference type="Gene3D" id="3.55.40.10">
    <property type="entry name" value="minor pseudopilin epsh domain"/>
    <property type="match status" value="1"/>
</dbReference>
<proteinExistence type="inferred from homology"/>
<evidence type="ECO:0000256" key="7">
    <source>
        <dbReference type="ARBA" id="ARBA00022989"/>
    </source>
</evidence>
<evidence type="ECO:0000313" key="13">
    <source>
        <dbReference type="EMBL" id="AMO96795.1"/>
    </source>
</evidence>
<comment type="subcellular location">
    <subcellularLocation>
        <location evidence="1">Cell inner membrane</location>
        <topology evidence="1">Single-pass membrane protein</topology>
    </subcellularLocation>
</comment>
<sequence>MFLPRSSVPDGATGIAPDSGLTLVELMIALAIASILLGLALPSMRAFVIQNRLAADISQLVAALTLARSEAIQRGRAVLVCRSMDADSADALCSAAATATRAGGDWGAGWLVLVADSRQILSRQGALDENVQADAGRTTITYNSGGNASSSFTNLVISHNGEFARRICIANTGRINLKPDASEC</sequence>
<evidence type="ECO:0000313" key="14">
    <source>
        <dbReference type="Proteomes" id="UP000072421"/>
    </source>
</evidence>
<dbReference type="Pfam" id="PF07963">
    <property type="entry name" value="N_methyl"/>
    <property type="match status" value="1"/>
</dbReference>
<accession>A0A127PGE6</accession>
<keyword evidence="7 11" id="KW-1133">Transmembrane helix</keyword>
<evidence type="ECO:0000256" key="4">
    <source>
        <dbReference type="ARBA" id="ARBA00022481"/>
    </source>
</evidence>
<dbReference type="AlphaFoldDB" id="A0A127PGE6"/>
<keyword evidence="5" id="KW-0997">Cell inner membrane</keyword>
<evidence type="ECO:0000256" key="3">
    <source>
        <dbReference type="ARBA" id="ARBA00022475"/>
    </source>
</evidence>
<reference evidence="13 14" key="1">
    <citation type="submission" date="2015-11" db="EMBL/GenBank/DDBJ databases">
        <title>Exploring the genomic traits of fungus-feeding bacterial genus Collimonas.</title>
        <authorList>
            <person name="Song C."/>
            <person name="Schmidt R."/>
            <person name="de Jager V."/>
            <person name="Krzyzanowska D."/>
            <person name="Jongedijk E."/>
            <person name="Cankar K."/>
            <person name="Beekwilder J."/>
            <person name="van Veen A."/>
            <person name="de Boer W."/>
            <person name="van Veen J.A."/>
            <person name="Garbeva P."/>
        </authorList>
    </citation>
    <scope>NUCLEOTIDE SEQUENCE [LARGE SCALE GENOMIC DNA]</scope>
    <source>
        <strain evidence="13 14">Ter6</strain>
    </source>
</reference>
<evidence type="ECO:0000256" key="2">
    <source>
        <dbReference type="ARBA" id="ARBA00021549"/>
    </source>
</evidence>
<dbReference type="GO" id="GO:0015628">
    <property type="term" value="P:protein secretion by the type II secretion system"/>
    <property type="evidence" value="ECO:0007669"/>
    <property type="project" value="InterPro"/>
</dbReference>
<evidence type="ECO:0000256" key="8">
    <source>
        <dbReference type="ARBA" id="ARBA00023136"/>
    </source>
</evidence>
<evidence type="ECO:0000259" key="12">
    <source>
        <dbReference type="Pfam" id="PF12019"/>
    </source>
</evidence>
<keyword evidence="6 11" id="KW-0812">Transmembrane</keyword>
<evidence type="ECO:0000256" key="9">
    <source>
        <dbReference type="ARBA" id="ARBA00025772"/>
    </source>
</evidence>